<comment type="similarity">
    <text evidence="3 21">Belongs to the protein kinase superfamily. RIO-type Ser/Thr kinase family.</text>
</comment>
<evidence type="ECO:0000256" key="12">
    <source>
        <dbReference type="ARBA" id="ARBA00022777"/>
    </source>
</evidence>
<evidence type="ECO:0000256" key="10">
    <source>
        <dbReference type="ARBA" id="ARBA00022723"/>
    </source>
</evidence>
<feature type="binding site" evidence="24">
    <location>
        <position position="309"/>
    </location>
    <ligand>
        <name>Mg(2+)</name>
        <dbReference type="ChEBI" id="CHEBI:18420"/>
    </ligand>
</feature>
<dbReference type="Gene3D" id="1.10.510.10">
    <property type="entry name" value="Transferase(Phosphotransferase) domain 1"/>
    <property type="match status" value="1"/>
</dbReference>
<feature type="region of interest" description="Disordered" evidence="25">
    <location>
        <begin position="441"/>
        <end position="534"/>
    </location>
</feature>
<evidence type="ECO:0000256" key="19">
    <source>
        <dbReference type="ARBA" id="ARBA00057025"/>
    </source>
</evidence>
<evidence type="ECO:0000256" key="23">
    <source>
        <dbReference type="PIRSR" id="PIRSR038147-2"/>
    </source>
</evidence>
<keyword evidence="15" id="KW-0460">Magnesium</keyword>
<gene>
    <name evidence="27" type="ORF">NTEN_LOCUS3671</name>
    <name evidence="28" type="ORF">NTEN_LOCUS3676</name>
</gene>
<evidence type="ECO:0000256" key="14">
    <source>
        <dbReference type="ARBA" id="ARBA00022840"/>
    </source>
</evidence>
<feature type="binding site" evidence="23">
    <location>
        <position position="248"/>
    </location>
    <ligand>
        <name>ATP</name>
        <dbReference type="ChEBI" id="CHEBI:30616"/>
    </ligand>
</feature>
<evidence type="ECO:0000256" key="15">
    <source>
        <dbReference type="ARBA" id="ARBA00022842"/>
    </source>
</evidence>
<evidence type="ECO:0000256" key="17">
    <source>
        <dbReference type="ARBA" id="ARBA00048679"/>
    </source>
</evidence>
<dbReference type="InterPro" id="IPR051272">
    <property type="entry name" value="RIO-type_Ser/Thr_kinase"/>
</dbReference>
<dbReference type="PROSITE" id="PS01245">
    <property type="entry name" value="RIO1"/>
    <property type="match status" value="1"/>
</dbReference>
<reference evidence="27 29" key="1">
    <citation type="submission" date="2020-02" db="EMBL/GenBank/DDBJ databases">
        <authorList>
            <person name="Ferguson B K."/>
        </authorList>
    </citation>
    <scope>NUCLEOTIDE SEQUENCE [LARGE SCALE GENOMIC DNA]</scope>
</reference>
<evidence type="ECO:0000256" key="3">
    <source>
        <dbReference type="ARBA" id="ARBA00009196"/>
    </source>
</evidence>
<protein>
    <recommendedName>
        <fullName evidence="5 21">Serine/threonine-protein kinase RIO1</fullName>
        <ecNumber evidence="4 21">2.7.11.1</ecNumber>
    </recommendedName>
</protein>
<evidence type="ECO:0000259" key="26">
    <source>
        <dbReference type="SMART" id="SM00090"/>
    </source>
</evidence>
<dbReference type="EMBL" id="CADCXU010005740">
    <property type="protein sequence ID" value="CAA9997374.1"/>
    <property type="molecule type" value="Genomic_DNA"/>
</dbReference>
<evidence type="ECO:0000256" key="21">
    <source>
        <dbReference type="PIRNR" id="PIRNR038147"/>
    </source>
</evidence>
<evidence type="ECO:0000256" key="1">
    <source>
        <dbReference type="ARBA" id="ARBA00001946"/>
    </source>
</evidence>
<dbReference type="SUPFAM" id="SSF56112">
    <property type="entry name" value="Protein kinase-like (PK-like)"/>
    <property type="match status" value="1"/>
</dbReference>
<organism evidence="27 29">
    <name type="scientific">Nesidiocoris tenuis</name>
    <dbReference type="NCBI Taxonomy" id="355587"/>
    <lineage>
        <taxon>Eukaryota</taxon>
        <taxon>Metazoa</taxon>
        <taxon>Ecdysozoa</taxon>
        <taxon>Arthropoda</taxon>
        <taxon>Hexapoda</taxon>
        <taxon>Insecta</taxon>
        <taxon>Pterygota</taxon>
        <taxon>Neoptera</taxon>
        <taxon>Paraneoptera</taxon>
        <taxon>Hemiptera</taxon>
        <taxon>Heteroptera</taxon>
        <taxon>Panheteroptera</taxon>
        <taxon>Cimicomorpha</taxon>
        <taxon>Miridae</taxon>
        <taxon>Dicyphina</taxon>
        <taxon>Nesidiocoris</taxon>
    </lineage>
</organism>
<feature type="binding site" evidence="23">
    <location>
        <position position="176"/>
    </location>
    <ligand>
        <name>ATP</name>
        <dbReference type="ChEBI" id="CHEBI:30616"/>
    </ligand>
</feature>
<name>A0A6H5G3M1_9HEMI</name>
<keyword evidence="11 21" id="KW-0547">Nucleotide-binding</keyword>
<dbReference type="SMART" id="SM00090">
    <property type="entry name" value="RIO"/>
    <property type="match status" value="1"/>
</dbReference>
<evidence type="ECO:0000256" key="6">
    <source>
        <dbReference type="ARBA" id="ARBA00022490"/>
    </source>
</evidence>
<dbReference type="InterPro" id="IPR018935">
    <property type="entry name" value="RIO_kinase_CS"/>
</dbReference>
<dbReference type="GO" id="GO:0005737">
    <property type="term" value="C:cytoplasm"/>
    <property type="evidence" value="ECO:0007669"/>
    <property type="project" value="UniProtKB-SubCell"/>
</dbReference>
<keyword evidence="10" id="KW-0479">Metal-binding</keyword>
<keyword evidence="9 21" id="KW-0808">Transferase</keyword>
<evidence type="ECO:0000256" key="7">
    <source>
        <dbReference type="ARBA" id="ARBA00022517"/>
    </source>
</evidence>
<dbReference type="Proteomes" id="UP000479000">
    <property type="component" value="Unassembled WGS sequence"/>
</dbReference>
<comment type="subunit">
    <text evidence="20">Associates with the precursor of the 40S ribosome subunit. Interacts (via its N-terminus) with PRMT5 (via its N-terminus). Interacts with WDR77. Found in a PRMT5 complex composed of PRMT5, WDR77 and RIOK1. Interacts (via its C-terminus) with NCL; this interaction targets NCL for PRTM5 methylation.</text>
</comment>
<feature type="compositionally biased region" description="Acidic residues" evidence="25">
    <location>
        <begin position="465"/>
        <end position="481"/>
    </location>
</feature>
<proteinExistence type="inferred from homology"/>
<evidence type="ECO:0000256" key="4">
    <source>
        <dbReference type="ARBA" id="ARBA00012513"/>
    </source>
</evidence>
<keyword evidence="6" id="KW-0963">Cytoplasm</keyword>
<feature type="binding site" evidence="24">
    <location>
        <position position="297"/>
    </location>
    <ligand>
        <name>Mg(2+)</name>
        <dbReference type="ChEBI" id="CHEBI:18420"/>
    </ligand>
</feature>
<keyword evidence="7" id="KW-0690">Ribosome biogenesis</keyword>
<evidence type="ECO:0000313" key="28">
    <source>
        <dbReference type="EMBL" id="CAA9997374.1"/>
    </source>
</evidence>
<dbReference type="PANTHER" id="PTHR45723">
    <property type="entry name" value="SERINE/THREONINE-PROTEIN KINASE RIO1"/>
    <property type="match status" value="1"/>
</dbReference>
<evidence type="ECO:0000256" key="18">
    <source>
        <dbReference type="ARBA" id="ARBA00049360"/>
    </source>
</evidence>
<dbReference type="InterPro" id="IPR011009">
    <property type="entry name" value="Kinase-like_dom_sf"/>
</dbReference>
<keyword evidence="14 21" id="KW-0067">ATP-binding</keyword>
<dbReference type="PIRSF" id="PIRSF038147">
    <property type="entry name" value="Ser/Thr_PK_RIO1"/>
    <property type="match status" value="1"/>
</dbReference>
<evidence type="ECO:0000256" key="20">
    <source>
        <dbReference type="ARBA" id="ARBA00063876"/>
    </source>
</evidence>
<comment type="function">
    <text evidence="19">Involved in the final steps of cytoplasmic maturation of the 40S ribosomal subunit. Involved in processing of 18S-E pre-rRNA to the mature 18S rRNA. Required for the recycling of NOB1 and PNO1 from the late 40S precursor. The association with the very late 40S subunit intermediate may involve a translation-like checkpoint point cycle preceeding the binding to the 60S ribosomal subunit. Despite the protein kinase domain is proposed to act predominantly as an ATPase. The catalytic activity regulates its dynamic association with the 40S subunit. In addition to its role in ribosomal biogenesis acts as an adapter protein by recruiting NCL/nucleolin the to PRMT5 complex for its symmetrical methylation.</text>
</comment>
<comment type="catalytic activity">
    <reaction evidence="18">
        <text>ATP + H2O = ADP + phosphate + H(+)</text>
        <dbReference type="Rhea" id="RHEA:13065"/>
        <dbReference type="ChEBI" id="CHEBI:15377"/>
        <dbReference type="ChEBI" id="CHEBI:15378"/>
        <dbReference type="ChEBI" id="CHEBI:30616"/>
        <dbReference type="ChEBI" id="CHEBI:43474"/>
        <dbReference type="ChEBI" id="CHEBI:456216"/>
    </reaction>
</comment>
<dbReference type="GO" id="GO:0005524">
    <property type="term" value="F:ATP binding"/>
    <property type="evidence" value="ECO:0007669"/>
    <property type="project" value="UniProtKB-KW"/>
</dbReference>
<evidence type="ECO:0000256" key="8">
    <source>
        <dbReference type="ARBA" id="ARBA00022527"/>
    </source>
</evidence>
<dbReference type="AlphaFoldDB" id="A0A6H5G3M1"/>
<evidence type="ECO:0000256" key="16">
    <source>
        <dbReference type="ARBA" id="ARBA00047899"/>
    </source>
</evidence>
<evidence type="ECO:0000313" key="27">
    <source>
        <dbReference type="EMBL" id="CAA9997369.1"/>
    </source>
</evidence>
<dbReference type="GO" id="GO:0004674">
    <property type="term" value="F:protein serine/threonine kinase activity"/>
    <property type="evidence" value="ECO:0007669"/>
    <property type="project" value="UniProtKB-KW"/>
</dbReference>
<keyword evidence="13" id="KW-0378">Hydrolase</keyword>
<dbReference type="Gene3D" id="3.30.200.20">
    <property type="entry name" value="Phosphorylase Kinase, domain 1"/>
    <property type="match status" value="1"/>
</dbReference>
<evidence type="ECO:0000256" key="2">
    <source>
        <dbReference type="ARBA" id="ARBA00004496"/>
    </source>
</evidence>
<dbReference type="GO" id="GO:0046872">
    <property type="term" value="F:metal ion binding"/>
    <property type="evidence" value="ECO:0007669"/>
    <property type="project" value="UniProtKB-KW"/>
</dbReference>
<evidence type="ECO:0000256" key="11">
    <source>
        <dbReference type="ARBA" id="ARBA00022741"/>
    </source>
</evidence>
<dbReference type="InterPro" id="IPR000687">
    <property type="entry name" value="RIO_kinase"/>
</dbReference>
<feature type="compositionally biased region" description="Basic residues" evidence="25">
    <location>
        <begin position="514"/>
        <end position="534"/>
    </location>
</feature>
<dbReference type="InterPro" id="IPR017407">
    <property type="entry name" value="Ser/Thr_kinase_Rio1"/>
</dbReference>
<feature type="active site" description="4-aspartylphosphate intermediate" evidence="22">
    <location>
        <position position="309"/>
    </location>
</feature>
<comment type="cofactor">
    <cofactor evidence="1 24">
        <name>Mg(2+)</name>
        <dbReference type="ChEBI" id="CHEBI:18420"/>
    </cofactor>
</comment>
<evidence type="ECO:0000313" key="29">
    <source>
        <dbReference type="Proteomes" id="UP000479000"/>
    </source>
</evidence>
<evidence type="ECO:0000256" key="5">
    <source>
        <dbReference type="ARBA" id="ARBA00016038"/>
    </source>
</evidence>
<dbReference type="Pfam" id="PF01163">
    <property type="entry name" value="RIO1"/>
    <property type="match status" value="1"/>
</dbReference>
<evidence type="ECO:0000256" key="13">
    <source>
        <dbReference type="ARBA" id="ARBA00022801"/>
    </source>
</evidence>
<keyword evidence="12 21" id="KW-0418">Kinase</keyword>
<dbReference type="EMBL" id="CADCXU010005739">
    <property type="protein sequence ID" value="CAA9997369.1"/>
    <property type="molecule type" value="Genomic_DNA"/>
</dbReference>
<feature type="compositionally biased region" description="Basic and acidic residues" evidence="25">
    <location>
        <begin position="482"/>
        <end position="513"/>
    </location>
</feature>
<comment type="subcellular location">
    <subcellularLocation>
        <location evidence="2">Cytoplasm</location>
    </subcellularLocation>
</comment>
<comment type="catalytic activity">
    <reaction evidence="17 21">
        <text>L-seryl-[protein] + ATP = O-phospho-L-seryl-[protein] + ADP + H(+)</text>
        <dbReference type="Rhea" id="RHEA:17989"/>
        <dbReference type="Rhea" id="RHEA-COMP:9863"/>
        <dbReference type="Rhea" id="RHEA-COMP:11604"/>
        <dbReference type="ChEBI" id="CHEBI:15378"/>
        <dbReference type="ChEBI" id="CHEBI:29999"/>
        <dbReference type="ChEBI" id="CHEBI:30616"/>
        <dbReference type="ChEBI" id="CHEBI:83421"/>
        <dbReference type="ChEBI" id="CHEBI:456216"/>
        <dbReference type="EC" id="2.7.11.1"/>
    </reaction>
</comment>
<dbReference type="InterPro" id="IPR018934">
    <property type="entry name" value="RIO_dom"/>
</dbReference>
<dbReference type="CDD" id="cd05147">
    <property type="entry name" value="RIO1_euk"/>
    <property type="match status" value="1"/>
</dbReference>
<dbReference type="GO" id="GO:0016787">
    <property type="term" value="F:hydrolase activity"/>
    <property type="evidence" value="ECO:0007669"/>
    <property type="project" value="UniProtKB-KW"/>
</dbReference>
<sequence>MYASLVGIVENQSFTFQDVGESPSDDHADEFAALDVIHRYGHGKNARTVRPIANQANAQTSSDKVTNFQPSEKVFKKYLNKINVEKYEGPQLPHKPANELMEANRKVDADRIRIKDKNDRATAEQVMDPRTRMILFKLLNRGVITSINGCISTGKEANVYHATSDKSSDGKDYAIKVYKTSILVFKDRDRYVTGEFRFRHGYCRHNPRKMVRLWAEKEMRNLARMHTAGLPVPEPLMLRSHVLVMQFLGKDGWPAPKLKDVELSTSKACKLYRDCVTMMWTMYNKCRLVHADLSEFNMLYFDGQVYIIDVSQSVEHDHPHSFDFLRKDCTNITEFFRKKDVATMTVKELFDFITDPALTEGKVEEYLDRLSERAGTESFRSNEQEVAEEVFKNAYIPQRLTQVVDFERDINLVKTGQARPEDLTYKKVVGLDEGLEPVKKPDILARKAKEESTGGTGSEGSPTEGDSDDSGTDEESSDDGDGEKSKFVNSSRGKETLEEKKARKKAVKEERAEKRKTKVKKHVKRRKTKPTKTK</sequence>
<feature type="active site" description="Proton acceptor" evidence="22">
    <location>
        <position position="292"/>
    </location>
</feature>
<keyword evidence="29" id="KW-1185">Reference proteome</keyword>
<feature type="domain" description="RIO kinase" evidence="26">
    <location>
        <begin position="116"/>
        <end position="355"/>
    </location>
</feature>
<accession>A0A6H5G3M1</accession>
<evidence type="ECO:0000256" key="24">
    <source>
        <dbReference type="PIRSR" id="PIRSR038147-3"/>
    </source>
</evidence>
<dbReference type="OrthoDB" id="205248at2759"/>
<dbReference type="EC" id="2.7.11.1" evidence="4 21"/>
<evidence type="ECO:0000256" key="22">
    <source>
        <dbReference type="PIRSR" id="PIRSR038147-1"/>
    </source>
</evidence>
<evidence type="ECO:0000256" key="25">
    <source>
        <dbReference type="SAM" id="MobiDB-lite"/>
    </source>
</evidence>
<dbReference type="GO" id="GO:0042254">
    <property type="term" value="P:ribosome biogenesis"/>
    <property type="evidence" value="ECO:0007669"/>
    <property type="project" value="UniProtKB-KW"/>
</dbReference>
<keyword evidence="8 21" id="KW-0723">Serine/threonine-protein kinase</keyword>
<evidence type="ECO:0000256" key="9">
    <source>
        <dbReference type="ARBA" id="ARBA00022679"/>
    </source>
</evidence>
<comment type="catalytic activity">
    <reaction evidence="16 21">
        <text>L-threonyl-[protein] + ATP = O-phospho-L-threonyl-[protein] + ADP + H(+)</text>
        <dbReference type="Rhea" id="RHEA:46608"/>
        <dbReference type="Rhea" id="RHEA-COMP:11060"/>
        <dbReference type="Rhea" id="RHEA-COMP:11605"/>
        <dbReference type="ChEBI" id="CHEBI:15378"/>
        <dbReference type="ChEBI" id="CHEBI:30013"/>
        <dbReference type="ChEBI" id="CHEBI:30616"/>
        <dbReference type="ChEBI" id="CHEBI:61977"/>
        <dbReference type="ChEBI" id="CHEBI:456216"/>
        <dbReference type="EC" id="2.7.11.1"/>
    </reaction>
</comment>
<dbReference type="FunFam" id="1.10.510.10:FF:000232">
    <property type="entry name" value="Serine/threonine-protein kinase RIO1"/>
    <property type="match status" value="1"/>
</dbReference>
<dbReference type="FunFam" id="3.30.200.20:FF:000148">
    <property type="entry name" value="Serine/threonine-protein kinase RIO1"/>
    <property type="match status" value="1"/>
</dbReference>
<feature type="compositionally biased region" description="Basic and acidic residues" evidence="25">
    <location>
        <begin position="441"/>
        <end position="452"/>
    </location>
</feature>